<reference evidence="2" key="1">
    <citation type="journal article" date="2019" name="Int. J. Syst. Evol. Microbiol.">
        <title>The Global Catalogue of Microorganisms (GCM) 10K type strain sequencing project: providing services to taxonomists for standard genome sequencing and annotation.</title>
        <authorList>
            <consortium name="The Broad Institute Genomics Platform"/>
            <consortium name="The Broad Institute Genome Sequencing Center for Infectious Disease"/>
            <person name="Wu L."/>
            <person name="Ma J."/>
        </authorList>
    </citation>
    <scope>NUCLEOTIDE SEQUENCE [LARGE SCALE GENOMIC DNA]</scope>
    <source>
        <strain evidence="2">JCM 3175</strain>
    </source>
</reference>
<accession>A0ABP8S8N1</accession>
<protein>
    <recommendedName>
        <fullName evidence="3">DUF3024 domain-containing protein</fullName>
    </recommendedName>
</protein>
<dbReference type="EMBL" id="BAABGU010000003">
    <property type="protein sequence ID" value="GAA4563588.1"/>
    <property type="molecule type" value="Genomic_DNA"/>
</dbReference>
<organism evidence="1 2">
    <name type="scientific">Micromonospora coerulea</name>
    <dbReference type="NCBI Taxonomy" id="47856"/>
    <lineage>
        <taxon>Bacteria</taxon>
        <taxon>Bacillati</taxon>
        <taxon>Actinomycetota</taxon>
        <taxon>Actinomycetes</taxon>
        <taxon>Micromonosporales</taxon>
        <taxon>Micromonosporaceae</taxon>
        <taxon>Micromonospora</taxon>
    </lineage>
</organism>
<evidence type="ECO:0000313" key="2">
    <source>
        <dbReference type="Proteomes" id="UP001500307"/>
    </source>
</evidence>
<proteinExistence type="predicted"/>
<sequence length="184" mass="20395">MASVTCSGSPPAPSLLAGGTAVNWLIAVTDSTAGHAKIIATARTPAENELLGLRGGPLIEDLLVRETARVAATGLPDLDVARVRRWCGQRVPERARDQVRIECEEAARHVTVVECRAPWRADIGPEWTKLPVARLRYTKSNGTWTLYYRDRNLRFHRYDLVPPTANITDLLKELDQDPTGIFWG</sequence>
<dbReference type="InterPro" id="IPR021388">
    <property type="entry name" value="DUF3024"/>
</dbReference>
<dbReference type="RefSeq" id="WP_346116274.1">
    <property type="nucleotide sequence ID" value="NZ_BAABGU010000003.1"/>
</dbReference>
<evidence type="ECO:0008006" key="3">
    <source>
        <dbReference type="Google" id="ProtNLM"/>
    </source>
</evidence>
<gene>
    <name evidence="1" type="ORF">GCM10023176_07820</name>
</gene>
<name>A0ABP8S8N1_9ACTN</name>
<keyword evidence="2" id="KW-1185">Reference proteome</keyword>
<dbReference type="Proteomes" id="UP001500307">
    <property type="component" value="Unassembled WGS sequence"/>
</dbReference>
<comment type="caution">
    <text evidence="1">The sequence shown here is derived from an EMBL/GenBank/DDBJ whole genome shotgun (WGS) entry which is preliminary data.</text>
</comment>
<evidence type="ECO:0000313" key="1">
    <source>
        <dbReference type="EMBL" id="GAA4563588.1"/>
    </source>
</evidence>
<dbReference type="Pfam" id="PF11225">
    <property type="entry name" value="DUF3024"/>
    <property type="match status" value="1"/>
</dbReference>